<dbReference type="InterPro" id="IPR010987">
    <property type="entry name" value="Glutathione-S-Trfase_C-like"/>
</dbReference>
<accession>A0A8H7R367</accession>
<dbReference type="Pfam" id="PF02798">
    <property type="entry name" value="GST_N"/>
    <property type="match status" value="1"/>
</dbReference>
<dbReference type="AlphaFoldDB" id="A0A8H7R367"/>
<dbReference type="CDD" id="cd03039">
    <property type="entry name" value="GST_N_Sigma_like"/>
    <property type="match status" value="1"/>
</dbReference>
<dbReference type="GO" id="GO:0004364">
    <property type="term" value="F:glutathione transferase activity"/>
    <property type="evidence" value="ECO:0007669"/>
    <property type="project" value="TreeGrafter"/>
</dbReference>
<dbReference type="Pfam" id="PF14497">
    <property type="entry name" value="GST_C_3"/>
    <property type="match status" value="1"/>
</dbReference>
<evidence type="ECO:0000313" key="4">
    <source>
        <dbReference type="Proteomes" id="UP000603453"/>
    </source>
</evidence>
<organism evidence="3 4">
    <name type="scientific">Mucor saturninus</name>
    <dbReference type="NCBI Taxonomy" id="64648"/>
    <lineage>
        <taxon>Eukaryota</taxon>
        <taxon>Fungi</taxon>
        <taxon>Fungi incertae sedis</taxon>
        <taxon>Mucoromycota</taxon>
        <taxon>Mucoromycotina</taxon>
        <taxon>Mucoromycetes</taxon>
        <taxon>Mucorales</taxon>
        <taxon>Mucorineae</taxon>
        <taxon>Mucoraceae</taxon>
        <taxon>Mucor</taxon>
    </lineage>
</organism>
<dbReference type="OrthoDB" id="414243at2759"/>
<dbReference type="PROSITE" id="PS50404">
    <property type="entry name" value="GST_NTER"/>
    <property type="match status" value="1"/>
</dbReference>
<dbReference type="Proteomes" id="UP000603453">
    <property type="component" value="Unassembled WGS sequence"/>
</dbReference>
<gene>
    <name evidence="3" type="ORF">INT47_010101</name>
</gene>
<comment type="caution">
    <text evidence="3">The sequence shown here is derived from an EMBL/GenBank/DDBJ whole genome shotgun (WGS) entry which is preliminary data.</text>
</comment>
<dbReference type="InterPro" id="IPR036249">
    <property type="entry name" value="Thioredoxin-like_sf"/>
</dbReference>
<evidence type="ECO:0000259" key="2">
    <source>
        <dbReference type="PROSITE" id="PS50405"/>
    </source>
</evidence>
<dbReference type="PANTHER" id="PTHR11571">
    <property type="entry name" value="GLUTATHIONE S-TRANSFERASE"/>
    <property type="match status" value="1"/>
</dbReference>
<dbReference type="InterPro" id="IPR004045">
    <property type="entry name" value="Glutathione_S-Trfase_N"/>
</dbReference>
<dbReference type="InterPro" id="IPR040079">
    <property type="entry name" value="Glutathione_S-Trfase"/>
</dbReference>
<feature type="domain" description="GST C-terminal" evidence="2">
    <location>
        <begin position="95"/>
        <end position="210"/>
    </location>
</feature>
<evidence type="ECO:0008006" key="5">
    <source>
        <dbReference type="Google" id="ProtNLM"/>
    </source>
</evidence>
<dbReference type="PROSITE" id="PS50405">
    <property type="entry name" value="GST_CTER"/>
    <property type="match status" value="1"/>
</dbReference>
<dbReference type="Gene3D" id="3.40.30.10">
    <property type="entry name" value="Glutaredoxin"/>
    <property type="match status" value="1"/>
</dbReference>
<evidence type="ECO:0000313" key="3">
    <source>
        <dbReference type="EMBL" id="KAG2203403.1"/>
    </source>
</evidence>
<dbReference type="GO" id="GO:0006749">
    <property type="term" value="P:glutathione metabolic process"/>
    <property type="evidence" value="ECO:0007669"/>
    <property type="project" value="TreeGrafter"/>
</dbReference>
<sequence>MTDLKNIKLHYFTIENNNTIGRGEYVRLLLEDAGVEYEYVRHTFAEWKDHKQKLLDEKIRDPTLPYVTIDGKYYSKTAPLLRFFSNKLNKYEGSNADEIQLLDAYADMIMDWSTKWAGTVFGSFTEAFSKTYKEEIGPTYYKSFNDILSDTKGPFLLGETITYPDFALYHIMEDDSNVTFDAKAYPHLDAFVDAIRNRPNLKTFFATDRA</sequence>
<dbReference type="SUPFAM" id="SSF47616">
    <property type="entry name" value="GST C-terminal domain-like"/>
    <property type="match status" value="1"/>
</dbReference>
<evidence type="ECO:0000259" key="1">
    <source>
        <dbReference type="PROSITE" id="PS50404"/>
    </source>
</evidence>
<dbReference type="InterPro" id="IPR004046">
    <property type="entry name" value="GST_C"/>
</dbReference>
<dbReference type="InterPro" id="IPR036282">
    <property type="entry name" value="Glutathione-S-Trfase_C_sf"/>
</dbReference>
<dbReference type="SUPFAM" id="SSF52833">
    <property type="entry name" value="Thioredoxin-like"/>
    <property type="match status" value="1"/>
</dbReference>
<keyword evidence="4" id="KW-1185">Reference proteome</keyword>
<protein>
    <recommendedName>
        <fullName evidence="5">Glutathione S-transferase</fullName>
    </recommendedName>
</protein>
<dbReference type="PANTHER" id="PTHR11571:SF150">
    <property type="entry name" value="GLUTATHIONE S-TRANSFERASE"/>
    <property type="match status" value="1"/>
</dbReference>
<dbReference type="Gene3D" id="1.20.1050.10">
    <property type="match status" value="1"/>
</dbReference>
<reference evidence="3" key="1">
    <citation type="submission" date="2020-12" db="EMBL/GenBank/DDBJ databases">
        <title>Metabolic potential, ecology and presence of endohyphal bacteria is reflected in genomic diversity of Mucoromycotina.</title>
        <authorList>
            <person name="Muszewska A."/>
            <person name="Okrasinska A."/>
            <person name="Steczkiewicz K."/>
            <person name="Drgas O."/>
            <person name="Orlowska M."/>
            <person name="Perlinska-Lenart U."/>
            <person name="Aleksandrzak-Piekarczyk T."/>
            <person name="Szatraj K."/>
            <person name="Zielenkiewicz U."/>
            <person name="Pilsyk S."/>
            <person name="Malc E."/>
            <person name="Mieczkowski P."/>
            <person name="Kruszewska J.S."/>
            <person name="Biernat P."/>
            <person name="Pawlowska J."/>
        </authorList>
    </citation>
    <scope>NUCLEOTIDE SEQUENCE</scope>
    <source>
        <strain evidence="3">WA0000017839</strain>
    </source>
</reference>
<name>A0A8H7R367_9FUNG</name>
<dbReference type="InterPro" id="IPR050213">
    <property type="entry name" value="GST_superfamily"/>
</dbReference>
<feature type="domain" description="GST N-terminal" evidence="1">
    <location>
        <begin position="10"/>
        <end position="92"/>
    </location>
</feature>
<dbReference type="SFLD" id="SFLDS00019">
    <property type="entry name" value="Glutathione_Transferase_(cytos"/>
    <property type="match status" value="1"/>
</dbReference>
<proteinExistence type="predicted"/>
<dbReference type="EMBL" id="JAEPRD010000052">
    <property type="protein sequence ID" value="KAG2203403.1"/>
    <property type="molecule type" value="Genomic_DNA"/>
</dbReference>